<evidence type="ECO:0000313" key="19">
    <source>
        <dbReference type="Proteomes" id="UP000034119"/>
    </source>
</evidence>
<feature type="compositionally biased region" description="Basic and acidic residues" evidence="16">
    <location>
        <begin position="59"/>
        <end position="76"/>
    </location>
</feature>
<dbReference type="InterPro" id="IPR018303">
    <property type="entry name" value="ATPase_P-typ_P_site"/>
</dbReference>
<accession>A0A0G1VFF3</accession>
<dbReference type="Pfam" id="PF00702">
    <property type="entry name" value="Hydrolase"/>
    <property type="match status" value="1"/>
</dbReference>
<evidence type="ECO:0000256" key="9">
    <source>
        <dbReference type="ARBA" id="ARBA00022840"/>
    </source>
</evidence>
<feature type="domain" description="P-type ATPase A" evidence="17">
    <location>
        <begin position="213"/>
        <end position="313"/>
    </location>
</feature>
<name>A0A0G1VFF3_9BACT</name>
<dbReference type="InterPro" id="IPR027256">
    <property type="entry name" value="P-typ_ATPase_IB"/>
</dbReference>
<dbReference type="GO" id="GO:0005507">
    <property type="term" value="F:copper ion binding"/>
    <property type="evidence" value="ECO:0007669"/>
    <property type="project" value="TreeGrafter"/>
</dbReference>
<keyword evidence="11" id="KW-1278">Translocase</keyword>
<dbReference type="InterPro" id="IPR008250">
    <property type="entry name" value="ATPase_P-typ_transduc_dom_A_sf"/>
</dbReference>
<comment type="subcellular location">
    <subcellularLocation>
        <location evidence="1">Cell membrane</location>
        <topology evidence="1">Multi-pass membrane protein</topology>
    </subcellularLocation>
</comment>
<evidence type="ECO:0000256" key="11">
    <source>
        <dbReference type="ARBA" id="ARBA00022967"/>
    </source>
</evidence>
<dbReference type="InterPro" id="IPR023299">
    <property type="entry name" value="ATPase_P-typ_cyto_dom_N"/>
</dbReference>
<comment type="similarity">
    <text evidence="2 15">Belongs to the cation transport ATPase (P-type) (TC 3.A.3) family. Type IB subfamily.</text>
</comment>
<evidence type="ECO:0000256" key="6">
    <source>
        <dbReference type="ARBA" id="ARBA00022692"/>
    </source>
</evidence>
<dbReference type="NCBIfam" id="TIGR01525">
    <property type="entry name" value="ATPase-IB_hvy"/>
    <property type="match status" value="1"/>
</dbReference>
<dbReference type="EMBL" id="LCPW01000025">
    <property type="protein sequence ID" value="KKW05278.1"/>
    <property type="molecule type" value="Genomic_DNA"/>
</dbReference>
<dbReference type="PRINTS" id="PR00119">
    <property type="entry name" value="CATATPASE"/>
</dbReference>
<dbReference type="GO" id="GO:0005524">
    <property type="term" value="F:ATP binding"/>
    <property type="evidence" value="ECO:0007669"/>
    <property type="project" value="UniProtKB-UniRule"/>
</dbReference>
<evidence type="ECO:0000256" key="14">
    <source>
        <dbReference type="ARBA" id="ARBA00023136"/>
    </source>
</evidence>
<dbReference type="PATRIC" id="fig|1618342.3.peg.612"/>
<dbReference type="GO" id="GO:0043682">
    <property type="term" value="F:P-type divalent copper transporter activity"/>
    <property type="evidence" value="ECO:0007669"/>
    <property type="project" value="TreeGrafter"/>
</dbReference>
<evidence type="ECO:0000256" key="8">
    <source>
        <dbReference type="ARBA" id="ARBA00022741"/>
    </source>
</evidence>
<evidence type="ECO:0000256" key="2">
    <source>
        <dbReference type="ARBA" id="ARBA00006024"/>
    </source>
</evidence>
<evidence type="ECO:0000256" key="15">
    <source>
        <dbReference type="RuleBase" id="RU362081"/>
    </source>
</evidence>
<feature type="transmembrane region" description="Helical" evidence="15">
    <location>
        <begin position="673"/>
        <end position="695"/>
    </location>
</feature>
<dbReference type="GO" id="GO:0055070">
    <property type="term" value="P:copper ion homeostasis"/>
    <property type="evidence" value="ECO:0007669"/>
    <property type="project" value="TreeGrafter"/>
</dbReference>
<keyword evidence="10" id="KW-0460">Magnesium</keyword>
<dbReference type="NCBIfam" id="TIGR01511">
    <property type="entry name" value="ATPase-IB1_Cu"/>
    <property type="match status" value="1"/>
</dbReference>
<organism evidence="18 19">
    <name type="scientific">candidate division CPR1 bacterium GW2011_GWC1_49_13</name>
    <dbReference type="NCBI Taxonomy" id="1618342"/>
    <lineage>
        <taxon>Bacteria</taxon>
        <taxon>candidate division CPR1</taxon>
    </lineage>
</organism>
<dbReference type="SFLD" id="SFLDF00027">
    <property type="entry name" value="p-type_atpase"/>
    <property type="match status" value="1"/>
</dbReference>
<dbReference type="STRING" id="1618342.UY40_C0025G0002"/>
<evidence type="ECO:0000256" key="12">
    <source>
        <dbReference type="ARBA" id="ARBA00022989"/>
    </source>
</evidence>
<keyword evidence="5" id="KW-0597">Phosphoprotein</keyword>
<dbReference type="PROSITE" id="PS00154">
    <property type="entry name" value="ATPASE_E1_E2"/>
    <property type="match status" value="1"/>
</dbReference>
<feature type="transmembrane region" description="Helical" evidence="15">
    <location>
        <begin position="330"/>
        <end position="352"/>
    </location>
</feature>
<dbReference type="GO" id="GO:0016887">
    <property type="term" value="F:ATP hydrolysis activity"/>
    <property type="evidence" value="ECO:0007669"/>
    <property type="project" value="InterPro"/>
</dbReference>
<dbReference type="InterPro" id="IPR023298">
    <property type="entry name" value="ATPase_P-typ_TM_dom_sf"/>
</dbReference>
<dbReference type="PANTHER" id="PTHR43520">
    <property type="entry name" value="ATP7, ISOFORM B"/>
    <property type="match status" value="1"/>
</dbReference>
<keyword evidence="13" id="KW-0406">Ion transport</keyword>
<feature type="transmembrane region" description="Helical" evidence="15">
    <location>
        <begin position="120"/>
        <end position="138"/>
    </location>
</feature>
<proteinExistence type="inferred from homology"/>
<keyword evidence="7 15" id="KW-0479">Metal-binding</keyword>
<dbReference type="FunFam" id="2.70.150.10:FF:000002">
    <property type="entry name" value="Copper-transporting ATPase 1, putative"/>
    <property type="match status" value="1"/>
</dbReference>
<dbReference type="SUPFAM" id="SSF81665">
    <property type="entry name" value="Calcium ATPase, transmembrane domain M"/>
    <property type="match status" value="1"/>
</dbReference>
<dbReference type="Gene3D" id="3.40.50.1000">
    <property type="entry name" value="HAD superfamily/HAD-like"/>
    <property type="match status" value="1"/>
</dbReference>
<evidence type="ECO:0000259" key="17">
    <source>
        <dbReference type="Pfam" id="PF00122"/>
    </source>
</evidence>
<dbReference type="Proteomes" id="UP000034119">
    <property type="component" value="Unassembled WGS sequence"/>
</dbReference>
<keyword evidence="8 15" id="KW-0547">Nucleotide-binding</keyword>
<evidence type="ECO:0000256" key="3">
    <source>
        <dbReference type="ARBA" id="ARBA00022448"/>
    </source>
</evidence>
<dbReference type="Gene3D" id="3.40.1110.10">
    <property type="entry name" value="Calcium-transporting ATPase, cytoplasmic domain N"/>
    <property type="match status" value="1"/>
</dbReference>
<evidence type="ECO:0000256" key="10">
    <source>
        <dbReference type="ARBA" id="ARBA00022842"/>
    </source>
</evidence>
<evidence type="ECO:0000256" key="13">
    <source>
        <dbReference type="ARBA" id="ARBA00023065"/>
    </source>
</evidence>
<keyword evidence="4 15" id="KW-1003">Cell membrane</keyword>
<sequence length="726" mass="77383">MLLIKEVANQETKLEIPPGTKCELCGMLATAAVKDAQGVTHYYCEHHVPQSSPESGKQMAHEGHDKPKEKGLDRHGGHSVNMFRDRFFLSLILTIPVVLYSDLIQRVLGFTAPPFPYSEWVSPLFSTIVFFYGGLVFLKSALGELKARLPGMMTLISLAIIVAYLYSLATLFLPLGEPLFWELTTLITIMLLGHWIEMRAVSAASGALKELAKLLPDTAEKFVGERTETVTLDQLTVGDIVLVKAGAKVPADGEIIEGQTSVNESMITGESLPVAKKVGSLVIAGTVNGTGVLRVKVTKIGEETALAGIMRLVAQAQASRSRIQELADRAAYYLTLVAVGTGSLTVLTWLFLGSGPAYALERTVAVLVIACPHALGLAIPLVTSISTTLSARSGVLVREKLALELSRQVDIVLFDKTGTLTKGELGVTDIMAVKGWSEEKALQWAASLEEKSEHVIGKGLVKAARERKINLLNSSSVKTLEGRGIEGTVSGQKIAVGGPALLEAFKVSPPQSLAQGLKKISRQGKTVVYLLSGKKVLAAFGVADLIRPESRQAIPALKKMGVKVTMVTGDAEPVAEWVAKELSLDDYFAQVLPENKAEMVKKLQADGSKVMMVGDGINDAPALTAADVGVAIGAGTDVAIESAGIVLIKNDPRDIVKIINLARATYRKMVENLVWATGYNVFAIPAAAGVFSILGVILSPALAAVLMSASTVIVSANAQLLRRLQL</sequence>
<dbReference type="AlphaFoldDB" id="A0A0G1VFF3"/>
<feature type="transmembrane region" description="Helical" evidence="15">
    <location>
        <begin position="87"/>
        <end position="108"/>
    </location>
</feature>
<evidence type="ECO:0000256" key="5">
    <source>
        <dbReference type="ARBA" id="ARBA00022553"/>
    </source>
</evidence>
<evidence type="ECO:0000313" key="18">
    <source>
        <dbReference type="EMBL" id="KKW05278.1"/>
    </source>
</evidence>
<dbReference type="SUPFAM" id="SSF56784">
    <property type="entry name" value="HAD-like"/>
    <property type="match status" value="1"/>
</dbReference>
<reference evidence="18 19" key="1">
    <citation type="journal article" date="2015" name="Nature">
        <title>rRNA introns, odd ribosomes, and small enigmatic genomes across a large radiation of phyla.</title>
        <authorList>
            <person name="Brown C.T."/>
            <person name="Hug L.A."/>
            <person name="Thomas B.C."/>
            <person name="Sharon I."/>
            <person name="Castelle C.J."/>
            <person name="Singh A."/>
            <person name="Wilkins M.J."/>
            <person name="Williams K.H."/>
            <person name="Banfield J.F."/>
        </authorList>
    </citation>
    <scope>NUCLEOTIDE SEQUENCE [LARGE SCALE GENOMIC DNA]</scope>
</reference>
<dbReference type="InterPro" id="IPR036412">
    <property type="entry name" value="HAD-like_sf"/>
</dbReference>
<evidence type="ECO:0000256" key="7">
    <source>
        <dbReference type="ARBA" id="ARBA00022723"/>
    </source>
</evidence>
<feature type="transmembrane region" description="Helical" evidence="15">
    <location>
        <begin position="179"/>
        <end position="196"/>
    </location>
</feature>
<protein>
    <recommendedName>
        <fullName evidence="17">P-type ATPase A domain-containing protein</fullName>
    </recommendedName>
</protein>
<dbReference type="SFLD" id="SFLDS00003">
    <property type="entry name" value="Haloacid_Dehalogenase"/>
    <property type="match status" value="1"/>
</dbReference>
<keyword evidence="3" id="KW-0813">Transport</keyword>
<feature type="transmembrane region" description="Helical" evidence="15">
    <location>
        <begin position="701"/>
        <end position="721"/>
    </location>
</feature>
<evidence type="ECO:0000256" key="4">
    <source>
        <dbReference type="ARBA" id="ARBA00022475"/>
    </source>
</evidence>
<keyword evidence="9 15" id="KW-0067">ATP-binding</keyword>
<dbReference type="InterPro" id="IPR059000">
    <property type="entry name" value="ATPase_P-type_domA"/>
</dbReference>
<dbReference type="SUPFAM" id="SSF81653">
    <property type="entry name" value="Calcium ATPase, transduction domain A"/>
    <property type="match status" value="1"/>
</dbReference>
<dbReference type="PANTHER" id="PTHR43520:SF5">
    <property type="entry name" value="CATION-TRANSPORTING P-TYPE ATPASE-RELATED"/>
    <property type="match status" value="1"/>
</dbReference>
<feature type="transmembrane region" description="Helical" evidence="15">
    <location>
        <begin position="364"/>
        <end position="383"/>
    </location>
</feature>
<comment type="caution">
    <text evidence="18">The sequence shown here is derived from an EMBL/GenBank/DDBJ whole genome shotgun (WGS) entry which is preliminary data.</text>
</comment>
<gene>
    <name evidence="18" type="ORF">UY40_C0025G0002</name>
</gene>
<dbReference type="SFLD" id="SFLDG00002">
    <property type="entry name" value="C1.7:_P-type_atpase_like"/>
    <property type="match status" value="1"/>
</dbReference>
<dbReference type="NCBIfam" id="TIGR01494">
    <property type="entry name" value="ATPase_P-type"/>
    <property type="match status" value="1"/>
</dbReference>
<feature type="region of interest" description="Disordered" evidence="16">
    <location>
        <begin position="50"/>
        <end position="76"/>
    </location>
</feature>
<keyword evidence="14 15" id="KW-0472">Membrane</keyword>
<feature type="transmembrane region" description="Helical" evidence="15">
    <location>
        <begin position="150"/>
        <end position="173"/>
    </location>
</feature>
<evidence type="ECO:0000256" key="16">
    <source>
        <dbReference type="SAM" id="MobiDB-lite"/>
    </source>
</evidence>
<evidence type="ECO:0000256" key="1">
    <source>
        <dbReference type="ARBA" id="ARBA00004651"/>
    </source>
</evidence>
<keyword evidence="12 15" id="KW-1133">Transmembrane helix</keyword>
<dbReference type="Pfam" id="PF00122">
    <property type="entry name" value="E1-E2_ATPase"/>
    <property type="match status" value="1"/>
</dbReference>
<dbReference type="Gene3D" id="2.70.150.10">
    <property type="entry name" value="Calcium-transporting ATPase, cytoplasmic transduction domain A"/>
    <property type="match status" value="1"/>
</dbReference>
<keyword evidence="6 15" id="KW-0812">Transmembrane</keyword>
<dbReference type="InterPro" id="IPR023214">
    <property type="entry name" value="HAD_sf"/>
</dbReference>
<dbReference type="GO" id="GO:0005886">
    <property type="term" value="C:plasma membrane"/>
    <property type="evidence" value="ECO:0007669"/>
    <property type="project" value="UniProtKB-SubCell"/>
</dbReference>
<dbReference type="InterPro" id="IPR044492">
    <property type="entry name" value="P_typ_ATPase_HD_dom"/>
</dbReference>
<dbReference type="InterPro" id="IPR001757">
    <property type="entry name" value="P_typ_ATPase"/>
</dbReference>